<dbReference type="InterPro" id="IPR001791">
    <property type="entry name" value="Laminin_G"/>
</dbReference>
<dbReference type="InterPro" id="IPR013320">
    <property type="entry name" value="ConA-like_dom_sf"/>
</dbReference>
<comment type="caution">
    <text evidence="2">The sequence shown here is derived from an EMBL/GenBank/DDBJ whole genome shotgun (WGS) entry which is preliminary data.</text>
</comment>
<dbReference type="Proteomes" id="UP001469553">
    <property type="component" value="Unassembled WGS sequence"/>
</dbReference>
<proteinExistence type="predicted"/>
<keyword evidence="3" id="KW-1185">Reference proteome</keyword>
<organism evidence="2 3">
    <name type="scientific">Ameca splendens</name>
    <dbReference type="NCBI Taxonomy" id="208324"/>
    <lineage>
        <taxon>Eukaryota</taxon>
        <taxon>Metazoa</taxon>
        <taxon>Chordata</taxon>
        <taxon>Craniata</taxon>
        <taxon>Vertebrata</taxon>
        <taxon>Euteleostomi</taxon>
        <taxon>Actinopterygii</taxon>
        <taxon>Neopterygii</taxon>
        <taxon>Teleostei</taxon>
        <taxon>Neoteleostei</taxon>
        <taxon>Acanthomorphata</taxon>
        <taxon>Ovalentaria</taxon>
        <taxon>Atherinomorphae</taxon>
        <taxon>Cyprinodontiformes</taxon>
        <taxon>Goodeidae</taxon>
        <taxon>Ameca</taxon>
    </lineage>
</organism>
<evidence type="ECO:0000259" key="1">
    <source>
        <dbReference type="Pfam" id="PF02210"/>
    </source>
</evidence>
<evidence type="ECO:0000313" key="2">
    <source>
        <dbReference type="EMBL" id="MEQ2283621.1"/>
    </source>
</evidence>
<feature type="domain" description="Laminin G" evidence="1">
    <location>
        <begin position="46"/>
        <end position="109"/>
    </location>
</feature>
<dbReference type="EMBL" id="JAHRIP010010274">
    <property type="protein sequence ID" value="MEQ2283621.1"/>
    <property type="molecule type" value="Genomic_DNA"/>
</dbReference>
<gene>
    <name evidence="2" type="ORF">AMECASPLE_013351</name>
</gene>
<feature type="non-terminal residue" evidence="2">
    <location>
        <position position="1"/>
    </location>
</feature>
<dbReference type="Gene3D" id="2.60.120.200">
    <property type="match status" value="1"/>
</dbReference>
<evidence type="ECO:0000313" key="3">
    <source>
        <dbReference type="Proteomes" id="UP001469553"/>
    </source>
</evidence>
<reference evidence="2 3" key="1">
    <citation type="submission" date="2021-06" db="EMBL/GenBank/DDBJ databases">
        <authorList>
            <person name="Palmer J.M."/>
        </authorList>
    </citation>
    <scope>NUCLEOTIDE SEQUENCE [LARGE SCALE GENOMIC DNA]</scope>
    <source>
        <strain evidence="2 3">AS_MEX2019</strain>
        <tissue evidence="2">Muscle</tissue>
    </source>
</reference>
<accession>A0ABV0XQC8</accession>
<sequence length="115" mass="12783">STVYIPSFDGTSYLELKPLASFLQPLNDRSNRPTIAEDTTFYLTVKTRSTQGTILFTQEQNFGDQFLHVFLEDGSPIAQLGCGGTNVLYAAAGKSINNNRWMPILIRYDVSFLGP</sequence>
<dbReference type="Pfam" id="PF02210">
    <property type="entry name" value="Laminin_G_2"/>
    <property type="match status" value="1"/>
</dbReference>
<name>A0ABV0XQC8_9TELE</name>
<dbReference type="CDD" id="cd00110">
    <property type="entry name" value="LamG"/>
    <property type="match status" value="1"/>
</dbReference>
<dbReference type="SUPFAM" id="SSF49899">
    <property type="entry name" value="Concanavalin A-like lectins/glucanases"/>
    <property type="match status" value="1"/>
</dbReference>
<protein>
    <recommendedName>
        <fullName evidence="1">Laminin G domain-containing protein</fullName>
    </recommendedName>
</protein>